<evidence type="ECO:0000313" key="4">
    <source>
        <dbReference type="Proteomes" id="UP000472372"/>
    </source>
</evidence>
<gene>
    <name evidence="3" type="ORF">PTTW11_01932</name>
</gene>
<evidence type="ECO:0000313" key="3">
    <source>
        <dbReference type="EMBL" id="CAE7009967.1"/>
    </source>
</evidence>
<protein>
    <recommendedName>
        <fullName evidence="5">Lytic polysaccharide monooxygenase</fullName>
    </recommendedName>
</protein>
<feature type="signal peptide" evidence="2">
    <location>
        <begin position="1"/>
        <end position="21"/>
    </location>
</feature>
<accession>A0A6S6VR87</accession>
<feature type="region of interest" description="Disordered" evidence="1">
    <location>
        <begin position="222"/>
        <end position="341"/>
    </location>
</feature>
<feature type="compositionally biased region" description="Low complexity" evidence="1">
    <location>
        <begin position="269"/>
        <end position="302"/>
    </location>
</feature>
<dbReference type="EMBL" id="HG992978">
    <property type="protein sequence ID" value="CAE7009967.1"/>
    <property type="molecule type" value="Genomic_DNA"/>
</dbReference>
<feature type="chain" id="PRO_5044190697" description="Lytic polysaccharide monooxygenase" evidence="2">
    <location>
        <begin position="22"/>
        <end position="400"/>
    </location>
</feature>
<organism evidence="3 4">
    <name type="scientific">Pyrenophora teres f. teres</name>
    <dbReference type="NCBI Taxonomy" id="97479"/>
    <lineage>
        <taxon>Eukaryota</taxon>
        <taxon>Fungi</taxon>
        <taxon>Dikarya</taxon>
        <taxon>Ascomycota</taxon>
        <taxon>Pezizomycotina</taxon>
        <taxon>Dothideomycetes</taxon>
        <taxon>Pleosporomycetidae</taxon>
        <taxon>Pleosporales</taxon>
        <taxon>Pleosporineae</taxon>
        <taxon>Pleosporaceae</taxon>
        <taxon>Pyrenophora</taxon>
    </lineage>
</organism>
<feature type="compositionally biased region" description="Low complexity" evidence="1">
    <location>
        <begin position="309"/>
        <end position="327"/>
    </location>
</feature>
<dbReference type="Proteomes" id="UP000472372">
    <property type="component" value="Chromosome 2"/>
</dbReference>
<dbReference type="PANTHER" id="PTHR36182:SF2">
    <property type="entry name" value="LYTIC POLYSACCHARIDE MONOOXYGENASE"/>
    <property type="match status" value="1"/>
</dbReference>
<feature type="compositionally biased region" description="Gly residues" evidence="1">
    <location>
        <begin position="232"/>
        <end position="243"/>
    </location>
</feature>
<dbReference type="PANTHER" id="PTHR36182">
    <property type="entry name" value="PROTEIN, PUTATIVE (AFU_ORTHOLOGUE AFUA_6G10930)-RELATED"/>
    <property type="match status" value="1"/>
</dbReference>
<keyword evidence="2" id="KW-0732">Signal</keyword>
<dbReference type="AlphaFoldDB" id="A0A6S6VR87"/>
<evidence type="ECO:0000256" key="1">
    <source>
        <dbReference type="SAM" id="MobiDB-lite"/>
    </source>
</evidence>
<reference evidence="3" key="1">
    <citation type="submission" date="2021-02" db="EMBL/GenBank/DDBJ databases">
        <authorList>
            <person name="Syme A R."/>
            <person name="Syme A R."/>
            <person name="Moolhuijzen P."/>
        </authorList>
    </citation>
    <scope>NUCLEOTIDE SEQUENCE</scope>
    <source>
        <strain evidence="3">W1-1</strain>
    </source>
</reference>
<evidence type="ECO:0008006" key="5">
    <source>
        <dbReference type="Google" id="ProtNLM"/>
    </source>
</evidence>
<name>A0A6S6VR87_9PLEO</name>
<dbReference type="Gene3D" id="2.70.50.70">
    <property type="match status" value="1"/>
</dbReference>
<proteinExistence type="predicted"/>
<evidence type="ECO:0000256" key="2">
    <source>
        <dbReference type="SAM" id="SignalP"/>
    </source>
</evidence>
<sequence length="400" mass="40065">MFSKSTLFAAMLAMAPLSANAHMIIASPVPYGHPNNSPLNPSGADYPCKAGPYTVVTMNNWKVGSTQKLSFTGTAVHGGGSCQISVTTDKEPTKDSKFKVIYSIEGGCPANFPSNYPEVGPSYDGSFPFTVPPELPNGQMTMAWTWMNKVGNREFYMNCAPITVSGGATDTKAFDALPDMVVANINVPGAGTCKTKETFDYTFANPGKYKISNGIGPWVDSCTGQKSTAPTPGGGGGGGGGTVDAGNPVPGTAPADGSGSGAEPPPVAGAPAAGSPAAPVSSSAPVASAPAPDTTLRTIAAAPTPPYPATGTLAPASTGQIPTASAPAPAPVPTGAVPGGNGTPCPTDGAIICSSDGTQFGICNFGKAIMMSVAIGTKCVNGAIARRGAVYSHRNMRTAV</sequence>